<dbReference type="PANTHER" id="PTHR41523">
    <property type="entry name" value="TWO-COMPONENT SYSTEM SENSOR PROTEIN"/>
    <property type="match status" value="1"/>
</dbReference>
<evidence type="ECO:0000256" key="5">
    <source>
        <dbReference type="ARBA" id="ARBA00022553"/>
    </source>
</evidence>
<reference evidence="20" key="1">
    <citation type="journal article" date="2014" name="Int. J. Syst. Evol. Microbiol.">
        <title>Complete genome sequence of Corynebacterium casei LMG S-19264T (=DSM 44701T), isolated from a smear-ripened cheese.</title>
        <authorList>
            <consortium name="US DOE Joint Genome Institute (JGI-PGF)"/>
            <person name="Walter F."/>
            <person name="Albersmeier A."/>
            <person name="Kalinowski J."/>
            <person name="Ruckert C."/>
        </authorList>
    </citation>
    <scope>NUCLEOTIDE SEQUENCE</scope>
    <source>
        <strain evidence="20">CGMCC 1.15367</strain>
    </source>
</reference>
<keyword evidence="5" id="KW-0597">Phosphoprotein</keyword>
<dbReference type="Gene3D" id="3.30.450.20">
    <property type="entry name" value="PAS domain"/>
    <property type="match status" value="2"/>
</dbReference>
<feature type="region of interest" description="Disordered" evidence="17">
    <location>
        <begin position="1"/>
        <end position="26"/>
    </location>
</feature>
<evidence type="ECO:0000256" key="13">
    <source>
        <dbReference type="ARBA" id="ARBA00022840"/>
    </source>
</evidence>
<evidence type="ECO:0000256" key="14">
    <source>
        <dbReference type="ARBA" id="ARBA00022991"/>
    </source>
</evidence>
<dbReference type="Gene3D" id="3.30.565.10">
    <property type="entry name" value="Histidine kinase-like ATPase, C-terminal domain"/>
    <property type="match status" value="1"/>
</dbReference>
<dbReference type="InterPro" id="IPR000014">
    <property type="entry name" value="PAS"/>
</dbReference>
<keyword evidence="9" id="KW-0808">Transferase</keyword>
<protein>
    <recommendedName>
        <fullName evidence="3">Blue-light-activated histidine kinase</fullName>
        <ecNumber evidence="2">2.7.13.3</ecNumber>
    </recommendedName>
</protein>
<evidence type="ECO:0000313" key="21">
    <source>
        <dbReference type="Proteomes" id="UP000644699"/>
    </source>
</evidence>
<dbReference type="SUPFAM" id="SSF55785">
    <property type="entry name" value="PYP-like sensor domain (PAS domain)"/>
    <property type="match status" value="2"/>
</dbReference>
<evidence type="ECO:0000256" key="7">
    <source>
        <dbReference type="ARBA" id="ARBA00022630"/>
    </source>
</evidence>
<evidence type="ECO:0000256" key="2">
    <source>
        <dbReference type="ARBA" id="ARBA00012438"/>
    </source>
</evidence>
<dbReference type="Pfam" id="PF07536">
    <property type="entry name" value="HWE_HK"/>
    <property type="match status" value="1"/>
</dbReference>
<dbReference type="GO" id="GO:0009881">
    <property type="term" value="F:photoreceptor activity"/>
    <property type="evidence" value="ECO:0007669"/>
    <property type="project" value="UniProtKB-KW"/>
</dbReference>
<comment type="catalytic activity">
    <reaction evidence="1">
        <text>ATP + protein L-histidine = ADP + protein N-phospho-L-histidine.</text>
        <dbReference type="EC" id="2.7.13.3"/>
    </reaction>
</comment>
<keyword evidence="14" id="KW-0157">Chromophore</keyword>
<dbReference type="PROSITE" id="PS50113">
    <property type="entry name" value="PAC"/>
    <property type="match status" value="2"/>
</dbReference>
<dbReference type="Gene3D" id="2.10.70.100">
    <property type="match status" value="1"/>
</dbReference>
<evidence type="ECO:0000256" key="15">
    <source>
        <dbReference type="ARBA" id="ARBA00023026"/>
    </source>
</evidence>
<evidence type="ECO:0000256" key="3">
    <source>
        <dbReference type="ARBA" id="ARBA00021740"/>
    </source>
</evidence>
<feature type="domain" description="PAC" evidence="19">
    <location>
        <begin position="257"/>
        <end position="309"/>
    </location>
</feature>
<dbReference type="SMART" id="SM00091">
    <property type="entry name" value="PAS"/>
    <property type="match status" value="2"/>
</dbReference>
<dbReference type="PANTHER" id="PTHR41523:SF7">
    <property type="entry name" value="HISTIDINE KINASE"/>
    <property type="match status" value="1"/>
</dbReference>
<evidence type="ECO:0000256" key="4">
    <source>
        <dbReference type="ARBA" id="ARBA00022543"/>
    </source>
</evidence>
<keyword evidence="7" id="KW-0285">Flavoprotein</keyword>
<dbReference type="SMART" id="SM00911">
    <property type="entry name" value="HWE_HK"/>
    <property type="match status" value="1"/>
</dbReference>
<evidence type="ECO:0000256" key="12">
    <source>
        <dbReference type="ARBA" id="ARBA00022777"/>
    </source>
</evidence>
<keyword evidence="15" id="KW-0843">Virulence</keyword>
<dbReference type="InterPro" id="IPR036890">
    <property type="entry name" value="HATPase_C_sf"/>
</dbReference>
<organism evidence="20 21">
    <name type="scientific">Aureimonas endophytica</name>
    <dbReference type="NCBI Taxonomy" id="2027858"/>
    <lineage>
        <taxon>Bacteria</taxon>
        <taxon>Pseudomonadati</taxon>
        <taxon>Pseudomonadota</taxon>
        <taxon>Alphaproteobacteria</taxon>
        <taxon>Hyphomicrobiales</taxon>
        <taxon>Aurantimonadaceae</taxon>
        <taxon>Aureimonas</taxon>
    </lineage>
</organism>
<evidence type="ECO:0000256" key="17">
    <source>
        <dbReference type="SAM" id="MobiDB-lite"/>
    </source>
</evidence>
<dbReference type="SMART" id="SM00086">
    <property type="entry name" value="PAC"/>
    <property type="match status" value="2"/>
</dbReference>
<dbReference type="InterPro" id="IPR035965">
    <property type="entry name" value="PAS-like_dom_sf"/>
</dbReference>
<dbReference type="InterPro" id="IPR013655">
    <property type="entry name" value="PAS_fold_3"/>
</dbReference>
<evidence type="ECO:0000259" key="18">
    <source>
        <dbReference type="PROSITE" id="PS50112"/>
    </source>
</evidence>
<dbReference type="InterPro" id="IPR000700">
    <property type="entry name" value="PAS-assoc_C"/>
</dbReference>
<sequence>MEAEAPDDGAGLVSSGETGLQDEREERRIQSELAGLSDGSDPFAAAVRSTRMPMLITNPRLPDNPIIFCNDAFEKLTGYRREEIFGRNCRFLQGPGTNREDVARLRRAVADLVPIEIDLLNYKKNGETFWNRLLVSPVFDGGEPTYFFASQYDVTPERERLQRLELDQATLESEIRRRIVDLTESEERLRFALHAGRLGAWTLDLVTMRFVASNICKEIFGRRAAEGFAYEDLRAAIQGDDRARWDAAVAEADGGDLDVEFRIATPAGDTRWVEIRGRTSLDAEGKRLSMGGVSLDITERKRAEEHRILLVRELNHRVKNTLATVQSIVRQSLRSGRSVQEAGDAADARIRALSAAHDVLTDESWSGASMRDIVERTLRPFIDESRERIRLDGEAVRLPPRPALAISMALHELATNAVKHGALSSETGTVALRWSAGGSGEPARLRLHWEEAGGPPVTPPEQRGFGTRLIERALASEIGGEAKLDYRPSGLVFTVDAPMDGLMQSES</sequence>
<comment type="caution">
    <text evidence="20">The sequence shown here is derived from an EMBL/GenBank/DDBJ whole genome shotgun (WGS) entry which is preliminary data.</text>
</comment>
<dbReference type="NCBIfam" id="TIGR00229">
    <property type="entry name" value="sensory_box"/>
    <property type="match status" value="2"/>
</dbReference>
<name>A0A917E125_9HYPH</name>
<dbReference type="EC" id="2.7.13.3" evidence="2"/>
<accession>A0A917E125</accession>
<keyword evidence="4" id="KW-0600">Photoreceptor protein</keyword>
<dbReference type="InterPro" id="IPR011102">
    <property type="entry name" value="Sig_transdc_His_kinase_HWE"/>
</dbReference>
<dbReference type="Pfam" id="PF13426">
    <property type="entry name" value="PAS_9"/>
    <property type="match status" value="1"/>
</dbReference>
<keyword evidence="12 20" id="KW-0418">Kinase</keyword>
<evidence type="ECO:0000256" key="11">
    <source>
        <dbReference type="ARBA" id="ARBA00022741"/>
    </source>
</evidence>
<gene>
    <name evidence="20" type="ORF">GCM10011390_02050</name>
</gene>
<dbReference type="Proteomes" id="UP000644699">
    <property type="component" value="Unassembled WGS sequence"/>
</dbReference>
<dbReference type="GO" id="GO:0005524">
    <property type="term" value="F:ATP binding"/>
    <property type="evidence" value="ECO:0007669"/>
    <property type="project" value="UniProtKB-KW"/>
</dbReference>
<dbReference type="PROSITE" id="PS50112">
    <property type="entry name" value="PAS"/>
    <property type="match status" value="1"/>
</dbReference>
<dbReference type="InterPro" id="IPR001610">
    <property type="entry name" value="PAC"/>
</dbReference>
<evidence type="ECO:0000256" key="1">
    <source>
        <dbReference type="ARBA" id="ARBA00000085"/>
    </source>
</evidence>
<feature type="domain" description="PAC" evidence="19">
    <location>
        <begin position="113"/>
        <end position="166"/>
    </location>
</feature>
<dbReference type="Pfam" id="PF08447">
    <property type="entry name" value="PAS_3"/>
    <property type="match status" value="1"/>
</dbReference>
<dbReference type="GO" id="GO:0004673">
    <property type="term" value="F:protein histidine kinase activity"/>
    <property type="evidence" value="ECO:0007669"/>
    <property type="project" value="UniProtKB-EC"/>
</dbReference>
<evidence type="ECO:0000256" key="6">
    <source>
        <dbReference type="ARBA" id="ARBA00022606"/>
    </source>
</evidence>
<reference evidence="20" key="2">
    <citation type="submission" date="2020-09" db="EMBL/GenBank/DDBJ databases">
        <authorList>
            <person name="Sun Q."/>
            <person name="Zhou Y."/>
        </authorList>
    </citation>
    <scope>NUCLEOTIDE SEQUENCE</scope>
    <source>
        <strain evidence="20">CGMCC 1.15367</strain>
    </source>
</reference>
<evidence type="ECO:0000256" key="16">
    <source>
        <dbReference type="ARBA" id="ARBA00023170"/>
    </source>
</evidence>
<proteinExistence type="predicted"/>
<feature type="domain" description="PAS" evidence="18">
    <location>
        <begin position="63"/>
        <end position="88"/>
    </location>
</feature>
<dbReference type="SUPFAM" id="SSF55874">
    <property type="entry name" value="ATPase domain of HSP90 chaperone/DNA topoisomerase II/histidine kinase"/>
    <property type="match status" value="1"/>
</dbReference>
<evidence type="ECO:0000256" key="8">
    <source>
        <dbReference type="ARBA" id="ARBA00022643"/>
    </source>
</evidence>
<evidence type="ECO:0000256" key="9">
    <source>
        <dbReference type="ARBA" id="ARBA00022679"/>
    </source>
</evidence>
<evidence type="ECO:0000256" key="10">
    <source>
        <dbReference type="ARBA" id="ARBA00022737"/>
    </source>
</evidence>
<keyword evidence="16" id="KW-0675">Receptor</keyword>
<keyword evidence="21" id="KW-1185">Reference proteome</keyword>
<keyword evidence="13" id="KW-0067">ATP-binding</keyword>
<keyword evidence="8" id="KW-0288">FMN</keyword>
<evidence type="ECO:0000313" key="20">
    <source>
        <dbReference type="EMBL" id="GGD86998.1"/>
    </source>
</evidence>
<keyword evidence="6" id="KW-0716">Sensory transduction</keyword>
<evidence type="ECO:0000259" key="19">
    <source>
        <dbReference type="PROSITE" id="PS50113"/>
    </source>
</evidence>
<keyword evidence="11" id="KW-0547">Nucleotide-binding</keyword>
<keyword evidence="10" id="KW-0677">Repeat</keyword>
<dbReference type="CDD" id="cd00130">
    <property type="entry name" value="PAS"/>
    <property type="match status" value="1"/>
</dbReference>
<dbReference type="EMBL" id="BMIQ01000001">
    <property type="protein sequence ID" value="GGD86998.1"/>
    <property type="molecule type" value="Genomic_DNA"/>
</dbReference>
<dbReference type="AlphaFoldDB" id="A0A917E125"/>